<sequence>MQNLSKFYFNTAVWGVVLVSPRLEKIVLTAASSSNAEVLCSIHDGKSFICPHSFFDTLTKSEHIQIFKEILNCISGQPRAQNMTFSINAPMYIIQSPGVLIPLLMRYKEQKIALELSEKDVRRFGALEYGVLEVIAKMENVSLWLDDFGNNQSNFDVILSKNILINAVKVSKETFWGLFKSDKNFLRSLLVFLSKEHKVIVEGIETKEHSDFLLKIKGVGAQGYFFNRNVEEVSGESHCYTRGCERV</sequence>
<accession>A0ABQ6HA30</accession>
<dbReference type="InterPro" id="IPR001633">
    <property type="entry name" value="EAL_dom"/>
</dbReference>
<proteinExistence type="predicted"/>
<dbReference type="Proteomes" id="UP001157134">
    <property type="component" value="Unassembled WGS sequence"/>
</dbReference>
<evidence type="ECO:0000313" key="2">
    <source>
        <dbReference type="EMBL" id="GLX83761.1"/>
    </source>
</evidence>
<keyword evidence="3" id="KW-1185">Reference proteome</keyword>
<protein>
    <recommendedName>
        <fullName evidence="1">EAL domain-containing protein</fullName>
    </recommendedName>
</protein>
<dbReference type="SMART" id="SM00052">
    <property type="entry name" value="EAL"/>
    <property type="match status" value="1"/>
</dbReference>
<organism evidence="2 3">
    <name type="scientific">Thalassotalea loyana</name>
    <dbReference type="NCBI Taxonomy" id="280483"/>
    <lineage>
        <taxon>Bacteria</taxon>
        <taxon>Pseudomonadati</taxon>
        <taxon>Pseudomonadota</taxon>
        <taxon>Gammaproteobacteria</taxon>
        <taxon>Alteromonadales</taxon>
        <taxon>Colwelliaceae</taxon>
        <taxon>Thalassotalea</taxon>
    </lineage>
</organism>
<gene>
    <name evidence="2" type="ORF">tloyanaT_00130</name>
</gene>
<dbReference type="InterPro" id="IPR035919">
    <property type="entry name" value="EAL_sf"/>
</dbReference>
<evidence type="ECO:0000259" key="1">
    <source>
        <dbReference type="SMART" id="SM00052"/>
    </source>
</evidence>
<reference evidence="2 3" key="1">
    <citation type="submission" date="2023-03" db="EMBL/GenBank/DDBJ databases">
        <title>Thalassotalea loyana LMG 22536T draft genome sequence.</title>
        <authorList>
            <person name="Sawabe T."/>
        </authorList>
    </citation>
    <scope>NUCLEOTIDE SEQUENCE [LARGE SCALE GENOMIC DNA]</scope>
    <source>
        <strain evidence="2 3">LMG 22536</strain>
    </source>
</reference>
<comment type="caution">
    <text evidence="2">The sequence shown here is derived from an EMBL/GenBank/DDBJ whole genome shotgun (WGS) entry which is preliminary data.</text>
</comment>
<dbReference type="Pfam" id="PF00563">
    <property type="entry name" value="EAL"/>
    <property type="match status" value="1"/>
</dbReference>
<feature type="domain" description="EAL" evidence="1">
    <location>
        <begin position="11"/>
        <end position="234"/>
    </location>
</feature>
<dbReference type="SUPFAM" id="SSF141868">
    <property type="entry name" value="EAL domain-like"/>
    <property type="match status" value="1"/>
</dbReference>
<dbReference type="EMBL" id="BSSV01000001">
    <property type="protein sequence ID" value="GLX83761.1"/>
    <property type="molecule type" value="Genomic_DNA"/>
</dbReference>
<evidence type="ECO:0000313" key="3">
    <source>
        <dbReference type="Proteomes" id="UP001157134"/>
    </source>
</evidence>
<name>A0ABQ6HA30_9GAMM</name>
<dbReference type="Gene3D" id="3.20.20.450">
    <property type="entry name" value="EAL domain"/>
    <property type="match status" value="1"/>
</dbReference>
<dbReference type="RefSeq" id="WP_284295289.1">
    <property type="nucleotide sequence ID" value="NZ_BSSV01000001.1"/>
</dbReference>